<dbReference type="SUPFAM" id="SSF48065">
    <property type="entry name" value="DBL homology domain (DH-domain)"/>
    <property type="match status" value="1"/>
</dbReference>
<feature type="region of interest" description="Disordered" evidence="1">
    <location>
        <begin position="477"/>
        <end position="496"/>
    </location>
</feature>
<sequence length="564" mass="63768">MRHGNSQRLKIATELLLSEQRYVDSLFMLQNTFIEPLMTSSSGALAPLSSSSMSAIFANFVDILHISAELLALLQDRLDPFDEGVGISWNSETDSISDIFCLIGHYFKMYKTYCRNFNSASVVLNHEIVHNYAFNKFLSQSHISDALAGLSLQSYLLLPVQRVPRYRLLLSELMGCTPHEHHDYSATIEALSIVSEVALGINEAVRQQENWQTLLDLEACFLNLDEPLTNTPSRVLLKQGSITKESSGNVTPYISMSDFLAGALSAAKADLATKRAAGTSFGTSKKVDKTTKGQPKWMTNKGAKERAKTDGKKTDFDLSDYDLARSRKALERKQREYRRMFNKGTDMALTGDAADNLLIDFDRKWAEGHRQEASSDDDRQLLSDDEEDPMMEIQDEFGRARRIRKSEVLIHEKPVVQNAKPQGLIYGPHLQRFNPDAQKKDAIWEEEKASREVHYDPAFEVRQRGAGYINLGRGEERRERMEDLESTRDATVKTREGHGLVEPEAPLPMIIPEKRLQEAEGSDYVHPSRKHQLPTPDWNDVVQSEVDRNAKRTKVGEAFLDSLL</sequence>
<gene>
    <name evidence="3" type="ORF">TAPDE_004489</name>
</gene>
<dbReference type="CDD" id="cd00160">
    <property type="entry name" value="RhoGEF"/>
    <property type="match status" value="1"/>
</dbReference>
<dbReference type="InterPro" id="IPR051092">
    <property type="entry name" value="FYVE_RhoGEF_PH"/>
</dbReference>
<dbReference type="EMBL" id="CAHR02000201">
    <property type="protein sequence ID" value="CCG84093.1"/>
    <property type="molecule type" value="Genomic_DNA"/>
</dbReference>
<dbReference type="Pfam" id="PF00621">
    <property type="entry name" value="RhoGEF"/>
    <property type="match status" value="1"/>
</dbReference>
<feature type="region of interest" description="Disordered" evidence="1">
    <location>
        <begin position="518"/>
        <end position="539"/>
    </location>
</feature>
<feature type="domain" description="DH" evidence="2">
    <location>
        <begin position="7"/>
        <end position="204"/>
    </location>
</feature>
<dbReference type="PANTHER" id="PTHR12673">
    <property type="entry name" value="FACIOGENITAL DYSPLASIA PROTEIN"/>
    <property type="match status" value="1"/>
</dbReference>
<name>R4XHV6_TAPDE</name>
<dbReference type="InterPro" id="IPR035899">
    <property type="entry name" value="DBL_dom_sf"/>
</dbReference>
<dbReference type="STRING" id="1097556.R4XHV6"/>
<dbReference type="GO" id="GO:0005737">
    <property type="term" value="C:cytoplasm"/>
    <property type="evidence" value="ECO:0007669"/>
    <property type="project" value="TreeGrafter"/>
</dbReference>
<dbReference type="VEuPathDB" id="FungiDB:TAPDE_004489"/>
<accession>R4XHV6</accession>
<evidence type="ECO:0000256" key="1">
    <source>
        <dbReference type="SAM" id="MobiDB-lite"/>
    </source>
</evidence>
<dbReference type="InterPro" id="IPR000219">
    <property type="entry name" value="DH_dom"/>
</dbReference>
<dbReference type="eggNOG" id="KOG4424">
    <property type="taxonomic scope" value="Eukaryota"/>
</dbReference>
<dbReference type="InterPro" id="IPR001331">
    <property type="entry name" value="GDS_CDC24_CS"/>
</dbReference>
<feature type="compositionally biased region" description="Basic and acidic residues" evidence="1">
    <location>
        <begin position="302"/>
        <end position="311"/>
    </location>
</feature>
<dbReference type="SMART" id="SM00325">
    <property type="entry name" value="RhoGEF"/>
    <property type="match status" value="1"/>
</dbReference>
<organism evidence="3 4">
    <name type="scientific">Taphrina deformans (strain PYCC 5710 / ATCC 11124 / CBS 356.35 / IMI 108563 / JCM 9778 / NBRC 8474)</name>
    <name type="common">Peach leaf curl fungus</name>
    <name type="synonym">Lalaria deformans</name>
    <dbReference type="NCBI Taxonomy" id="1097556"/>
    <lineage>
        <taxon>Eukaryota</taxon>
        <taxon>Fungi</taxon>
        <taxon>Dikarya</taxon>
        <taxon>Ascomycota</taxon>
        <taxon>Taphrinomycotina</taxon>
        <taxon>Taphrinomycetes</taxon>
        <taxon>Taphrinales</taxon>
        <taxon>Taphrinaceae</taxon>
        <taxon>Taphrina</taxon>
    </lineage>
</organism>
<proteinExistence type="predicted"/>
<evidence type="ECO:0000259" key="2">
    <source>
        <dbReference type="PROSITE" id="PS50010"/>
    </source>
</evidence>
<dbReference type="PROSITE" id="PS50010">
    <property type="entry name" value="DH_2"/>
    <property type="match status" value="1"/>
</dbReference>
<dbReference type="OrthoDB" id="660555at2759"/>
<keyword evidence="4" id="KW-1185">Reference proteome</keyword>
<dbReference type="Pfam" id="PF13300">
    <property type="entry name" value="DUF4078"/>
    <property type="match status" value="1"/>
</dbReference>
<dbReference type="GO" id="GO:0005085">
    <property type="term" value="F:guanyl-nucleotide exchange factor activity"/>
    <property type="evidence" value="ECO:0007669"/>
    <property type="project" value="InterPro"/>
</dbReference>
<dbReference type="AlphaFoldDB" id="R4XHV6"/>
<evidence type="ECO:0000313" key="4">
    <source>
        <dbReference type="Proteomes" id="UP000013776"/>
    </source>
</evidence>
<comment type="caution">
    <text evidence="3">The sequence shown here is derived from an EMBL/GenBank/DDBJ whole genome shotgun (WGS) entry which is preliminary data.</text>
</comment>
<dbReference type="Proteomes" id="UP000013776">
    <property type="component" value="Unassembled WGS sequence"/>
</dbReference>
<feature type="region of interest" description="Disordered" evidence="1">
    <location>
        <begin position="282"/>
        <end position="311"/>
    </location>
</feature>
<protein>
    <recommendedName>
        <fullName evidence="2">DH domain-containing protein</fullName>
    </recommendedName>
</protein>
<evidence type="ECO:0000313" key="3">
    <source>
        <dbReference type="EMBL" id="CCG84093.1"/>
    </source>
</evidence>
<reference evidence="3 4" key="1">
    <citation type="journal article" date="2013" name="MBio">
        <title>Genome sequencing of the plant pathogen Taphrina deformans, the causal agent of peach leaf curl.</title>
        <authorList>
            <person name="Cisse O.H."/>
            <person name="Almeida J.M.G.C.F."/>
            <person name="Fonseca A."/>
            <person name="Kumar A.A."/>
            <person name="Salojaervi J."/>
            <person name="Overmyer K."/>
            <person name="Hauser P.M."/>
            <person name="Pagni M."/>
        </authorList>
    </citation>
    <scope>NUCLEOTIDE SEQUENCE [LARGE SCALE GENOMIC DNA]</scope>
    <source>
        <strain evidence="4">PYCC 5710 / ATCC 11124 / CBS 356.35 / IMI 108563 / JCM 9778 / NBRC 8474</strain>
    </source>
</reference>
<dbReference type="PANTHER" id="PTHR12673:SF270">
    <property type="entry name" value="FYVE-TYPE DOMAIN-CONTAINING PROTEIN"/>
    <property type="match status" value="1"/>
</dbReference>
<dbReference type="Gene3D" id="1.20.900.10">
    <property type="entry name" value="Dbl homology (DH) domain"/>
    <property type="match status" value="1"/>
</dbReference>
<dbReference type="PROSITE" id="PS00741">
    <property type="entry name" value="DH_1"/>
    <property type="match status" value="1"/>
</dbReference>
<dbReference type="GO" id="GO:0035556">
    <property type="term" value="P:intracellular signal transduction"/>
    <property type="evidence" value="ECO:0007669"/>
    <property type="project" value="InterPro"/>
</dbReference>